<organism evidence="1 2">
    <name type="scientific">Flagellimonas hadalis</name>
    <dbReference type="NCBI Taxonomy" id="2597517"/>
    <lineage>
        <taxon>Bacteria</taxon>
        <taxon>Pseudomonadati</taxon>
        <taxon>Bacteroidota</taxon>
        <taxon>Flavobacteriia</taxon>
        <taxon>Flavobacteriales</taxon>
        <taxon>Flavobacteriaceae</taxon>
        <taxon>Flagellimonas</taxon>
    </lineage>
</organism>
<reference evidence="1" key="1">
    <citation type="submission" date="2019-10" db="EMBL/GenBank/DDBJ databases">
        <title>Muricauda hadale sp. nov., a piezophilic bacterium isolated from hadopelagic water of the Mariana Trench.</title>
        <authorList>
            <person name="Wei Y."/>
        </authorList>
    </citation>
    <scope>NUCLEOTIDE SEQUENCE [LARGE SCALE GENOMIC DNA]</scope>
    <source>
        <strain evidence="1">MT-229</strain>
    </source>
</reference>
<sequence>MQKISVNFGILLEIVEDWIRNDLIANRITARIVNGEETVETTIDGAYFVENHKTVYLVMRRREQEDLFDDDGNLLNDETPSGIHENLRELEKLGVDYSTPIEIEIWFSDGEDDIQYRLECHQYYVSNERLAVIHFLGREEDEDKDEFINFLHEQY</sequence>
<dbReference type="Proteomes" id="UP000319204">
    <property type="component" value="Unassembled WGS sequence"/>
</dbReference>
<name>A0A5N5IRD5_9FLAO</name>
<comment type="caution">
    <text evidence="1">The sequence shown here is derived from an EMBL/GenBank/DDBJ whole genome shotgun (WGS) entry which is preliminary data.</text>
</comment>
<keyword evidence="2" id="KW-1185">Reference proteome</keyword>
<proteinExistence type="predicted"/>
<evidence type="ECO:0000313" key="1">
    <source>
        <dbReference type="EMBL" id="KAB5487522.1"/>
    </source>
</evidence>
<accession>A0A5N5IRD5</accession>
<evidence type="ECO:0000313" key="2">
    <source>
        <dbReference type="Proteomes" id="UP000319204"/>
    </source>
</evidence>
<gene>
    <name evidence="1" type="ORF">FOT42_011200</name>
</gene>
<dbReference type="AlphaFoldDB" id="A0A5N5IRD5"/>
<dbReference type="RefSeq" id="WP_151890666.1">
    <property type="nucleotide sequence ID" value="NZ_VNIK02000007.1"/>
</dbReference>
<protein>
    <submittedName>
        <fullName evidence="1">Uncharacterized protein</fullName>
    </submittedName>
</protein>
<dbReference type="EMBL" id="VNIK02000007">
    <property type="protein sequence ID" value="KAB5487522.1"/>
    <property type="molecule type" value="Genomic_DNA"/>
</dbReference>